<dbReference type="Gene3D" id="3.30.1490.20">
    <property type="entry name" value="ATP-grasp fold, A domain"/>
    <property type="match status" value="1"/>
</dbReference>
<sequence length="822" mass="92599">MESLVSLSSKEALSASKVGYKAARLARLACEGFPVPAGYVLTSRALREFFRFNGLNSQVENLSQSILKGCFPEHLTKRLQEALTTLGADVLAIRSSAVAEDTQQASMAGQLETFLQIAPDKAAEAIKACWASLFSRGARLYLAQKGLESASTMGVILQRQVFPLYSGVIFSLRPDSGVADELVCEWVSGLGDSLVSGRRSPQRIYLLRSNPRLPPELPSTLAQGLKQLIPLVFKAEEIFNDFLDIEWCLDQEGIFILQARPITTLTRKYLWSNVNIGENYPGTLTPFTWSIIEPFRYGYFHALFKELGLRDKDLELLNPVIKNLVGIHQGKVYYNLTSWYQMFGALPLGQNLAHFFNHYIGLHLPIKAKGPRLETPGFRFWGRLLCCLFSLERKVAAFEREFYRIHQLCRPQTIQGLDLEGLEDLLFKLRHFLEKRWSGAAMADAAAMIFPALLGKFLKAQMGLEPEEALLPLLRGLGLKSVQGLKMIYLLARRIEDHPLRDLLLKGRYQELERSLDSEARELLERFMFEFGGRCYHELMITAPTFEERRDLFWDLVRAALLSSWDPEKRERQERRQRQAFTQKVLKALPWRHRPLFYCLLTLAQQGISLRERARLCQSLIYGDIRQVVLRLGQKLTELGFLGEPGEIFFLEATEIHQLIRGKFLFPETLSQLVQLRQQAFKASESQKPPSTFLLPLASFWQASSSEVRPDGVVLEGLGVSQGRAQGRAKVIRDPARETLSPGEILVAPSTDPGWTSLFLMAGALVLERGGLLSHGAIVAREFGIPAVTEVKGACSLIQSGQTILVDGDQGRVFLLDRDENV</sequence>
<accession>A0A6G7PZ83</accession>
<dbReference type="Pfam" id="PF01326">
    <property type="entry name" value="PPDK_N"/>
    <property type="match status" value="1"/>
</dbReference>
<dbReference type="Pfam" id="PF00391">
    <property type="entry name" value="PEP-utilizers"/>
    <property type="match status" value="1"/>
</dbReference>
<dbReference type="AlphaFoldDB" id="A0A6G7PZ83"/>
<dbReference type="InterPro" id="IPR013815">
    <property type="entry name" value="ATP_grasp_subdomain_1"/>
</dbReference>
<dbReference type="SUPFAM" id="SSF56059">
    <property type="entry name" value="Glutathione synthetase ATP-binding domain-like"/>
    <property type="match status" value="1"/>
</dbReference>
<dbReference type="EMBL" id="CP048877">
    <property type="protein sequence ID" value="QIJ72713.1"/>
    <property type="molecule type" value="Genomic_DNA"/>
</dbReference>
<dbReference type="RefSeq" id="WP_166032928.1">
    <property type="nucleotide sequence ID" value="NZ_CP048877.1"/>
</dbReference>
<evidence type="ECO:0000313" key="4">
    <source>
        <dbReference type="Proteomes" id="UP000502179"/>
    </source>
</evidence>
<dbReference type="PANTHER" id="PTHR43615">
    <property type="entry name" value="PHOSPHOENOLPYRUVATE SYNTHASE-RELATED"/>
    <property type="match status" value="1"/>
</dbReference>
<evidence type="ECO:0000313" key="3">
    <source>
        <dbReference type="EMBL" id="QIJ72713.1"/>
    </source>
</evidence>
<gene>
    <name evidence="3" type="ORF">G4V39_10685</name>
</gene>
<reference evidence="3 4" key="1">
    <citation type="submission" date="2020-02" db="EMBL/GenBank/DDBJ databases">
        <title>Genome analysis of Thermosulfuriphilus ammonigenes ST65T, an anaerobic thermophilic chemolithoautotrophic bacterium isolated from a deep-sea hydrothermal vent.</title>
        <authorList>
            <person name="Slobodkina G."/>
            <person name="Allioux M."/>
            <person name="Merkel A."/>
            <person name="Alain K."/>
            <person name="Jebbar M."/>
            <person name="Slobodkin A."/>
        </authorList>
    </citation>
    <scope>NUCLEOTIDE SEQUENCE [LARGE SCALE GENOMIC DNA]</scope>
    <source>
        <strain evidence="3 4">ST65</strain>
    </source>
</reference>
<dbReference type="InterPro" id="IPR002192">
    <property type="entry name" value="PPDK_AMP/ATP-bd"/>
</dbReference>
<proteinExistence type="predicted"/>
<dbReference type="SUPFAM" id="SSF52009">
    <property type="entry name" value="Phosphohistidine domain"/>
    <property type="match status" value="1"/>
</dbReference>
<organism evidence="3 4">
    <name type="scientific">Thermosulfuriphilus ammonigenes</name>
    <dbReference type="NCBI Taxonomy" id="1936021"/>
    <lineage>
        <taxon>Bacteria</taxon>
        <taxon>Pseudomonadati</taxon>
        <taxon>Thermodesulfobacteriota</taxon>
        <taxon>Thermodesulfobacteria</taxon>
        <taxon>Thermodesulfobacteriales</taxon>
        <taxon>Thermodesulfobacteriaceae</taxon>
        <taxon>Thermosulfuriphilus</taxon>
    </lineage>
</organism>
<keyword evidence="4" id="KW-1185">Reference proteome</keyword>
<dbReference type="Gene3D" id="3.30.470.20">
    <property type="entry name" value="ATP-grasp fold, B domain"/>
    <property type="match status" value="2"/>
</dbReference>
<dbReference type="GO" id="GO:0016301">
    <property type="term" value="F:kinase activity"/>
    <property type="evidence" value="ECO:0007669"/>
    <property type="project" value="InterPro"/>
</dbReference>
<dbReference type="InterPro" id="IPR036637">
    <property type="entry name" value="Phosphohistidine_dom_sf"/>
</dbReference>
<dbReference type="KEGG" id="tav:G4V39_10685"/>
<dbReference type="Proteomes" id="UP000502179">
    <property type="component" value="Chromosome"/>
</dbReference>
<evidence type="ECO:0000259" key="2">
    <source>
        <dbReference type="Pfam" id="PF01326"/>
    </source>
</evidence>
<dbReference type="InterPro" id="IPR051549">
    <property type="entry name" value="PEP_Utilizing_Enz"/>
</dbReference>
<dbReference type="PANTHER" id="PTHR43615:SF1">
    <property type="entry name" value="PPDK_N DOMAIN-CONTAINING PROTEIN"/>
    <property type="match status" value="1"/>
</dbReference>
<dbReference type="GO" id="GO:0005524">
    <property type="term" value="F:ATP binding"/>
    <property type="evidence" value="ECO:0007669"/>
    <property type="project" value="InterPro"/>
</dbReference>
<dbReference type="InterPro" id="IPR008279">
    <property type="entry name" value="PEP-util_enz_mobile_dom"/>
</dbReference>
<dbReference type="Gene3D" id="3.50.30.10">
    <property type="entry name" value="Phosphohistidine domain"/>
    <property type="match status" value="1"/>
</dbReference>
<name>A0A6G7PZ83_9BACT</name>
<protein>
    <submittedName>
        <fullName evidence="3">Uncharacterized protein</fullName>
    </submittedName>
</protein>
<feature type="domain" description="Pyruvate phosphate dikinase AMP/ATP-binding" evidence="2">
    <location>
        <begin position="17"/>
        <end position="210"/>
    </location>
</feature>
<evidence type="ECO:0000259" key="1">
    <source>
        <dbReference type="Pfam" id="PF00391"/>
    </source>
</evidence>
<feature type="domain" description="PEP-utilising enzyme mobile" evidence="1">
    <location>
        <begin position="741"/>
        <end position="811"/>
    </location>
</feature>